<comment type="similarity">
    <text evidence="2">Belongs to the KHG/KDPG aldolase family.</text>
</comment>
<evidence type="ECO:0000256" key="3">
    <source>
        <dbReference type="ARBA" id="ARBA00011233"/>
    </source>
</evidence>
<dbReference type="CDD" id="cd00452">
    <property type="entry name" value="KDPG_aldolase"/>
    <property type="match status" value="1"/>
</dbReference>
<sequence>VAIVRVPRPEWTLPLAKALVGGGIRAVELTMSIPNALEAVRTIDRELGDEILLGVGTVIDDDTCRAAIDAGAKYIVSPVVRPSLIEAAHALDRPVMMGAYTPTEAQAAYEAGSDFIKIFPADTLGPGYIKSLLAPLPHLKIIPTGGVNLDTMDAFLAAGSVALGTGSALLKKEIIAGENWDELERLARRYADKLAGLKARLGR</sequence>
<dbReference type="EMBL" id="UINC01026969">
    <property type="protein sequence ID" value="SVB05380.1"/>
    <property type="molecule type" value="Genomic_DNA"/>
</dbReference>
<evidence type="ECO:0000313" key="6">
    <source>
        <dbReference type="EMBL" id="SVB05380.1"/>
    </source>
</evidence>
<evidence type="ECO:0008006" key="7">
    <source>
        <dbReference type="Google" id="ProtNLM"/>
    </source>
</evidence>
<name>A0A382AUZ5_9ZZZZ</name>
<dbReference type="GO" id="GO:0016829">
    <property type="term" value="F:lyase activity"/>
    <property type="evidence" value="ECO:0007669"/>
    <property type="project" value="UniProtKB-KW"/>
</dbReference>
<evidence type="ECO:0000256" key="4">
    <source>
        <dbReference type="ARBA" id="ARBA00023239"/>
    </source>
</evidence>
<evidence type="ECO:0000256" key="1">
    <source>
        <dbReference type="ARBA" id="ARBA00004761"/>
    </source>
</evidence>
<dbReference type="PANTHER" id="PTHR30246:SF1">
    <property type="entry name" value="2-DEHYDRO-3-DEOXY-6-PHOSPHOGALACTONATE ALDOLASE-RELATED"/>
    <property type="match status" value="1"/>
</dbReference>
<evidence type="ECO:0000256" key="2">
    <source>
        <dbReference type="ARBA" id="ARBA00006906"/>
    </source>
</evidence>
<comment type="pathway">
    <text evidence="1">Carbohydrate acid metabolism.</text>
</comment>
<dbReference type="Gene3D" id="3.20.20.70">
    <property type="entry name" value="Aldolase class I"/>
    <property type="match status" value="1"/>
</dbReference>
<evidence type="ECO:0000256" key="5">
    <source>
        <dbReference type="ARBA" id="ARBA00023277"/>
    </source>
</evidence>
<feature type="non-terminal residue" evidence="6">
    <location>
        <position position="1"/>
    </location>
</feature>
<dbReference type="Pfam" id="PF01081">
    <property type="entry name" value="Aldolase"/>
    <property type="match status" value="1"/>
</dbReference>
<comment type="subunit">
    <text evidence="3">Homotrimer.</text>
</comment>
<reference evidence="6" key="1">
    <citation type="submission" date="2018-05" db="EMBL/GenBank/DDBJ databases">
        <authorList>
            <person name="Lanie J.A."/>
            <person name="Ng W.-L."/>
            <person name="Kazmierczak K.M."/>
            <person name="Andrzejewski T.M."/>
            <person name="Davidsen T.M."/>
            <person name="Wayne K.J."/>
            <person name="Tettelin H."/>
            <person name="Glass J.I."/>
            <person name="Rusch D."/>
            <person name="Podicherti R."/>
            <person name="Tsui H.-C.T."/>
            <person name="Winkler M.E."/>
        </authorList>
    </citation>
    <scope>NUCLEOTIDE SEQUENCE</scope>
</reference>
<gene>
    <name evidence="6" type="ORF">METZ01_LOCUS158234</name>
</gene>
<keyword evidence="5" id="KW-0119">Carbohydrate metabolism</keyword>
<keyword evidence="4" id="KW-0456">Lyase</keyword>
<dbReference type="InterPro" id="IPR000887">
    <property type="entry name" value="Aldlse_KDPG_KHG"/>
</dbReference>
<dbReference type="SUPFAM" id="SSF51569">
    <property type="entry name" value="Aldolase"/>
    <property type="match status" value="1"/>
</dbReference>
<organism evidence="6">
    <name type="scientific">marine metagenome</name>
    <dbReference type="NCBI Taxonomy" id="408172"/>
    <lineage>
        <taxon>unclassified sequences</taxon>
        <taxon>metagenomes</taxon>
        <taxon>ecological metagenomes</taxon>
    </lineage>
</organism>
<proteinExistence type="inferred from homology"/>
<accession>A0A382AUZ5</accession>
<dbReference type="InterPro" id="IPR013785">
    <property type="entry name" value="Aldolase_TIM"/>
</dbReference>
<protein>
    <recommendedName>
        <fullName evidence="7">2-dehydro-3-deoxyphosphogluconate aldolase</fullName>
    </recommendedName>
</protein>
<dbReference type="NCBIfam" id="TIGR01182">
    <property type="entry name" value="eda"/>
    <property type="match status" value="1"/>
</dbReference>
<dbReference type="PANTHER" id="PTHR30246">
    <property type="entry name" value="2-KETO-3-DEOXY-6-PHOSPHOGLUCONATE ALDOLASE"/>
    <property type="match status" value="1"/>
</dbReference>
<dbReference type="AlphaFoldDB" id="A0A382AUZ5"/>